<evidence type="ECO:0000313" key="2">
    <source>
        <dbReference type="EMBL" id="OFJ51419.1"/>
    </source>
</evidence>
<gene>
    <name evidence="2" type="ORF">BEL07_22900</name>
</gene>
<reference evidence="2 3" key="1">
    <citation type="submission" date="2016-09" db="EMBL/GenBank/DDBJ databases">
        <title>genome sequence of Mycobacterium sp. 739 SCH.</title>
        <authorList>
            <person name="Greninger A.L."/>
            <person name="Qin X."/>
            <person name="Jerome K."/>
            <person name="Vora S."/>
            <person name="Quinn K."/>
        </authorList>
    </citation>
    <scope>NUCLEOTIDE SEQUENCE [LARGE SCALE GENOMIC DNA]</scope>
    <source>
        <strain evidence="2 3">SCH</strain>
    </source>
</reference>
<accession>A0A1E8Q032</accession>
<keyword evidence="3" id="KW-1185">Reference proteome</keyword>
<comment type="caution">
    <text evidence="2">The sequence shown here is derived from an EMBL/GenBank/DDBJ whole genome shotgun (WGS) entry which is preliminary data.</text>
</comment>
<proteinExistence type="predicted"/>
<organism evidence="2 3">
    <name type="scientific">Mycolicibacterium grossiae</name>
    <dbReference type="NCBI Taxonomy" id="1552759"/>
    <lineage>
        <taxon>Bacteria</taxon>
        <taxon>Bacillati</taxon>
        <taxon>Actinomycetota</taxon>
        <taxon>Actinomycetes</taxon>
        <taxon>Mycobacteriales</taxon>
        <taxon>Mycobacteriaceae</taxon>
        <taxon>Mycolicibacterium</taxon>
    </lineage>
</organism>
<dbReference type="Proteomes" id="UP000178953">
    <property type="component" value="Unassembled WGS sequence"/>
</dbReference>
<dbReference type="EMBL" id="MCHX01000067">
    <property type="protein sequence ID" value="OFJ51419.1"/>
    <property type="molecule type" value="Genomic_DNA"/>
</dbReference>
<evidence type="ECO:0000313" key="3">
    <source>
        <dbReference type="Proteomes" id="UP000178953"/>
    </source>
</evidence>
<dbReference type="AlphaFoldDB" id="A0A1E8Q032"/>
<protein>
    <submittedName>
        <fullName evidence="2">Uncharacterized protein</fullName>
    </submittedName>
</protein>
<sequence length="112" mass="12279">MTKSRRSPWLDDRAAQLVKLLADRHGLTLSEDVARQDICDDVDHVARLMRIGRQAAKVYLTDETISSKADRIAAAVAEHQGATTATAAGRESPADVGGKGVVDLDTERRRRR</sequence>
<feature type="region of interest" description="Disordered" evidence="1">
    <location>
        <begin position="81"/>
        <end position="112"/>
    </location>
</feature>
<evidence type="ECO:0000256" key="1">
    <source>
        <dbReference type="SAM" id="MobiDB-lite"/>
    </source>
</evidence>
<name>A0A1E8Q032_9MYCO</name>
<dbReference type="RefSeq" id="WP_070355364.1">
    <property type="nucleotide sequence ID" value="NZ_MCHX01000067.1"/>
</dbReference>